<dbReference type="PANTHER" id="PTHR42886">
    <property type="entry name" value="RE40534P-RELATED"/>
    <property type="match status" value="1"/>
</dbReference>
<dbReference type="InterPro" id="IPR012354">
    <property type="entry name" value="Esterase_lipase"/>
</dbReference>
<reference evidence="4 5" key="1">
    <citation type="submission" date="2021-03" db="EMBL/GenBank/DDBJ databases">
        <title>Comparative Genomics and Metabolomics in the genus Turicibacter.</title>
        <authorList>
            <person name="Maki J."/>
            <person name="Looft T."/>
        </authorList>
    </citation>
    <scope>NUCLEOTIDE SEQUENCE</scope>
    <source>
        <strain evidence="4">ISU324</strain>
        <strain evidence="3 5">MMM721</strain>
    </source>
</reference>
<dbReference type="InterPro" id="IPR029058">
    <property type="entry name" value="AB_hydrolase_fold"/>
</dbReference>
<dbReference type="PANTHER" id="PTHR42886:SF29">
    <property type="entry name" value="PUMMELIG, ISOFORM A"/>
    <property type="match status" value="1"/>
</dbReference>
<accession>A0A9Q9FGR1</accession>
<evidence type="ECO:0000256" key="1">
    <source>
        <dbReference type="PIRSR" id="PIRSR017388-1"/>
    </source>
</evidence>
<dbReference type="Proteomes" id="UP001058016">
    <property type="component" value="Chromosome"/>
</dbReference>
<feature type="active site" description="Charge relay system" evidence="1">
    <location>
        <position position="233"/>
    </location>
</feature>
<proteinExistence type="predicted"/>
<dbReference type="RefSeq" id="WP_055244226.1">
    <property type="nucleotide sequence ID" value="NZ_CP071249.1"/>
</dbReference>
<gene>
    <name evidence="3" type="ORF">J0J69_09970</name>
    <name evidence="4" type="ORF">J0J70_03905</name>
</gene>
<name>A0A9Q9FGR1_9FIRM</name>
<dbReference type="AlphaFoldDB" id="A0A9Q9FGR1"/>
<dbReference type="SUPFAM" id="SSF53474">
    <property type="entry name" value="alpha/beta-Hydrolases"/>
    <property type="match status" value="1"/>
</dbReference>
<dbReference type="Gene3D" id="3.40.50.1820">
    <property type="entry name" value="alpha/beta hydrolase"/>
    <property type="match status" value="1"/>
</dbReference>
<dbReference type="Proteomes" id="UP001058072">
    <property type="component" value="Chromosome"/>
</dbReference>
<dbReference type="GO" id="GO:0052689">
    <property type="term" value="F:carboxylic ester hydrolase activity"/>
    <property type="evidence" value="ECO:0007669"/>
    <property type="project" value="InterPro"/>
</dbReference>
<organism evidence="4 6">
    <name type="scientific">Turicibacter bilis</name>
    <dbReference type="NCBI Taxonomy" id="2735723"/>
    <lineage>
        <taxon>Bacteria</taxon>
        <taxon>Bacillati</taxon>
        <taxon>Bacillota</taxon>
        <taxon>Erysipelotrichia</taxon>
        <taxon>Erysipelotrichales</taxon>
        <taxon>Turicibacteraceae</taxon>
        <taxon>Turicibacter</taxon>
    </lineage>
</organism>
<dbReference type="EMBL" id="CP071249">
    <property type="protein sequence ID" value="UUF05401.1"/>
    <property type="molecule type" value="Genomic_DNA"/>
</dbReference>
<feature type="active site" description="Charge relay system" evidence="1">
    <location>
        <position position="203"/>
    </location>
</feature>
<dbReference type="EMBL" id="CP071250">
    <property type="protein sequence ID" value="UUF09146.1"/>
    <property type="molecule type" value="Genomic_DNA"/>
</dbReference>
<evidence type="ECO:0000313" key="4">
    <source>
        <dbReference type="EMBL" id="UUF09146.1"/>
    </source>
</evidence>
<evidence type="ECO:0000313" key="5">
    <source>
        <dbReference type="Proteomes" id="UP001058016"/>
    </source>
</evidence>
<dbReference type="Pfam" id="PF12146">
    <property type="entry name" value="Hydrolase_4"/>
    <property type="match status" value="1"/>
</dbReference>
<sequence>MNLKKKVAHQPFSCELEGATTAVIFIHGILEGPYQFHGLAEKILDQGMSSFGILLPGHGGSAREFAKSHRKQWIKYVNCQIEEISKKYPQIILVGHSMGTLLSLLVCEKHEAVVGVVCLATPLSVKVSLKGFVCSLKVLTGHYSQDDEYVLASYRAWSISKGTWGDYLKWIPRYLDLFHLIYETKKQLPMIKKPLLFIHCQCDEFVRNRTTKILKKKLTGDNYELIELCKSGHFYYRGDESQTLEQAILKFVTQFKVDN</sequence>
<protein>
    <submittedName>
        <fullName evidence="4">Alpha/beta fold hydrolase</fullName>
    </submittedName>
</protein>
<dbReference type="InterPro" id="IPR022742">
    <property type="entry name" value="Hydrolase_4"/>
</dbReference>
<evidence type="ECO:0000259" key="2">
    <source>
        <dbReference type="Pfam" id="PF12146"/>
    </source>
</evidence>
<evidence type="ECO:0000313" key="3">
    <source>
        <dbReference type="EMBL" id="UUF05401.1"/>
    </source>
</evidence>
<evidence type="ECO:0000313" key="6">
    <source>
        <dbReference type="Proteomes" id="UP001058072"/>
    </source>
</evidence>
<keyword evidence="5" id="KW-1185">Reference proteome</keyword>
<feature type="domain" description="Serine aminopeptidase S33" evidence="2">
    <location>
        <begin position="21"/>
        <end position="225"/>
    </location>
</feature>
<feature type="active site" description="Nucleophile" evidence="1">
    <location>
        <position position="97"/>
    </location>
</feature>
<keyword evidence="4" id="KW-0378">Hydrolase</keyword>
<dbReference type="PIRSF" id="PIRSF017388">
    <property type="entry name" value="Esterase_lipase"/>
    <property type="match status" value="1"/>
</dbReference>